<dbReference type="EMBL" id="QWEG01000010">
    <property type="protein sequence ID" value="RHW37324.1"/>
    <property type="molecule type" value="Genomic_DNA"/>
</dbReference>
<keyword evidence="2" id="KW-1185">Reference proteome</keyword>
<dbReference type="Proteomes" id="UP000284416">
    <property type="component" value="Unassembled WGS sequence"/>
</dbReference>
<proteinExistence type="predicted"/>
<reference evidence="1 2" key="1">
    <citation type="journal article" date="2017" name="Int. J. Syst. Evol. Microbiol.">
        <title>Bacillus notoginsengisoli sp. nov., a novel bacterium isolated from the rhizosphere of Panax notoginseng.</title>
        <authorList>
            <person name="Zhang M.Y."/>
            <person name="Cheng J."/>
            <person name="Cai Y."/>
            <person name="Zhang T.Y."/>
            <person name="Wu Y.Y."/>
            <person name="Manikprabhu D."/>
            <person name="Li W.J."/>
            <person name="Zhang Y.X."/>
        </authorList>
    </citation>
    <scope>NUCLEOTIDE SEQUENCE [LARGE SCALE GENOMIC DNA]</scope>
    <source>
        <strain evidence="1 2">JCM 30743</strain>
    </source>
</reference>
<dbReference type="OrthoDB" id="2185796at2"/>
<evidence type="ECO:0000313" key="2">
    <source>
        <dbReference type="Proteomes" id="UP000284416"/>
    </source>
</evidence>
<organism evidence="1 2">
    <name type="scientific">Neobacillus notoginsengisoli</name>
    <dbReference type="NCBI Taxonomy" id="1578198"/>
    <lineage>
        <taxon>Bacteria</taxon>
        <taxon>Bacillati</taxon>
        <taxon>Bacillota</taxon>
        <taxon>Bacilli</taxon>
        <taxon>Bacillales</taxon>
        <taxon>Bacillaceae</taxon>
        <taxon>Neobacillus</taxon>
    </lineage>
</organism>
<sequence length="129" mass="14678">MAKLRDLVNVDINRDTIKIQGAKIPVIFTFTSFPYLEEAYGKPYHVFEKDLNLMMKKGKVVLGKKEVRLMYALIYSMIRSGGTDATVSEVEGAIPLSDLPDIFQVAFRLFNNQIFQAKDAQKIKTEKKS</sequence>
<name>A0A417YR40_9BACI</name>
<protein>
    <submittedName>
        <fullName evidence="1">Uncharacterized protein</fullName>
    </submittedName>
</protein>
<accession>A0A417YR40</accession>
<dbReference type="AlphaFoldDB" id="A0A417YR40"/>
<evidence type="ECO:0000313" key="1">
    <source>
        <dbReference type="EMBL" id="RHW37324.1"/>
    </source>
</evidence>
<comment type="caution">
    <text evidence="1">The sequence shown here is derived from an EMBL/GenBank/DDBJ whole genome shotgun (WGS) entry which is preliminary data.</text>
</comment>
<dbReference type="RefSeq" id="WP_118922304.1">
    <property type="nucleotide sequence ID" value="NZ_QWEG01000010.1"/>
</dbReference>
<gene>
    <name evidence="1" type="ORF">D1B31_16295</name>
</gene>